<comment type="caution">
    <text evidence="1">The sequence shown here is derived from an EMBL/GenBank/DDBJ whole genome shotgun (WGS) entry which is preliminary data.</text>
</comment>
<reference evidence="1" key="1">
    <citation type="journal article" date="2014" name="Front. Microbiol.">
        <title>High frequency of phylogenetically diverse reductive dehalogenase-homologous genes in deep subseafloor sedimentary metagenomes.</title>
        <authorList>
            <person name="Kawai M."/>
            <person name="Futagami T."/>
            <person name="Toyoda A."/>
            <person name="Takaki Y."/>
            <person name="Nishi S."/>
            <person name="Hori S."/>
            <person name="Arai W."/>
            <person name="Tsubouchi T."/>
            <person name="Morono Y."/>
            <person name="Uchiyama I."/>
            <person name="Ito T."/>
            <person name="Fujiyama A."/>
            <person name="Inagaki F."/>
            <person name="Takami H."/>
        </authorList>
    </citation>
    <scope>NUCLEOTIDE SEQUENCE</scope>
    <source>
        <strain evidence="1">Expedition CK06-06</strain>
    </source>
</reference>
<feature type="non-terminal residue" evidence="1">
    <location>
        <position position="135"/>
    </location>
</feature>
<dbReference type="AlphaFoldDB" id="X1UGI5"/>
<name>X1UGI5_9ZZZZ</name>
<evidence type="ECO:0000313" key="1">
    <source>
        <dbReference type="EMBL" id="GAI98965.1"/>
    </source>
</evidence>
<accession>X1UGI5</accession>
<gene>
    <name evidence="1" type="ORF">S12H4_29632</name>
</gene>
<organism evidence="1">
    <name type="scientific">marine sediment metagenome</name>
    <dbReference type="NCBI Taxonomy" id="412755"/>
    <lineage>
        <taxon>unclassified sequences</taxon>
        <taxon>metagenomes</taxon>
        <taxon>ecological metagenomes</taxon>
    </lineage>
</organism>
<proteinExistence type="predicted"/>
<sequence>MVLGGFSYLRLKGFDLTKLITNGKTNIFTYRRNKQTILCLDNMNYFVTSIKALGDEVGLPKMTMPDDGTSIDDWFTYCQRDVDIMYQAWRYWLSFLHDHDLGTFGNTITSQAFNAYRHRFMKYPILVSLNRKATE</sequence>
<protein>
    <submittedName>
        <fullName evidence="1">Uncharacterized protein</fullName>
    </submittedName>
</protein>
<dbReference type="EMBL" id="BARW01017113">
    <property type="protein sequence ID" value="GAI98965.1"/>
    <property type="molecule type" value="Genomic_DNA"/>
</dbReference>